<dbReference type="EMBL" id="JANYMP010000001">
    <property type="protein sequence ID" value="MCS7475766.1"/>
    <property type="molecule type" value="Genomic_DNA"/>
</dbReference>
<dbReference type="InterPro" id="IPR057727">
    <property type="entry name" value="WCX_dom"/>
</dbReference>
<dbReference type="Gene3D" id="1.10.10.10">
    <property type="entry name" value="Winged helix-like DNA-binding domain superfamily/Winged helix DNA-binding domain"/>
    <property type="match status" value="1"/>
</dbReference>
<dbReference type="InterPro" id="IPR036388">
    <property type="entry name" value="WH-like_DNA-bd_sf"/>
</dbReference>
<gene>
    <name evidence="5" type="ORF">NZH93_02795</name>
</gene>
<name>A0A9X2VFS1_9PSEU</name>
<dbReference type="PANTHER" id="PTHR34580:SF3">
    <property type="entry name" value="PROTEIN PAFB"/>
    <property type="match status" value="1"/>
</dbReference>
<evidence type="ECO:0000256" key="1">
    <source>
        <dbReference type="ARBA" id="ARBA00023015"/>
    </source>
</evidence>
<evidence type="ECO:0000313" key="5">
    <source>
        <dbReference type="EMBL" id="MCS7475766.1"/>
    </source>
</evidence>
<sequence length="317" mass="34831">MISTSARLLRLIALLSSRPSWTSTALAERLEVTDRTVRRDVARLRELGYGVESDPGPWGGYRLGEGGRALPLILDDEESLAVAVALREAARSGILGGDQAVLSALLKLRRLVPASVAARLAAMDTTFEHTDRAGEQPLSTALLAALANAARRGERLRLSYRDLQARESVREVDPHRLVFTGHRWYLVALDVSRGRWRTFRADRVVDARTTGRPTEITDPPDAARLVARMITSDYPVYARIRLDRPVDEARRLVHPTAGTHDEDGPDGTIVTLGGLDPESLAERLLRLGVPFRVLSPDSVRDAVHRRATALAALNLPT</sequence>
<dbReference type="RefSeq" id="WP_259621271.1">
    <property type="nucleotide sequence ID" value="NZ_JANYMP010000001.1"/>
</dbReference>
<evidence type="ECO:0000259" key="4">
    <source>
        <dbReference type="PROSITE" id="PS51000"/>
    </source>
</evidence>
<evidence type="ECO:0000256" key="2">
    <source>
        <dbReference type="ARBA" id="ARBA00023125"/>
    </source>
</evidence>
<dbReference type="InterPro" id="IPR001034">
    <property type="entry name" value="DeoR_HTH"/>
</dbReference>
<proteinExistence type="predicted"/>
<dbReference type="Pfam" id="PF08279">
    <property type="entry name" value="HTH_11"/>
    <property type="match status" value="1"/>
</dbReference>
<keyword evidence="2" id="KW-0238">DNA-binding</keyword>
<dbReference type="SUPFAM" id="SSF46785">
    <property type="entry name" value="Winged helix' DNA-binding domain"/>
    <property type="match status" value="1"/>
</dbReference>
<dbReference type="PROSITE" id="PS51000">
    <property type="entry name" value="HTH_DEOR_2"/>
    <property type="match status" value="1"/>
</dbReference>
<evidence type="ECO:0000256" key="3">
    <source>
        <dbReference type="ARBA" id="ARBA00023163"/>
    </source>
</evidence>
<keyword evidence="3" id="KW-0804">Transcription</keyword>
<dbReference type="GO" id="GO:0003677">
    <property type="term" value="F:DNA binding"/>
    <property type="evidence" value="ECO:0007669"/>
    <property type="project" value="UniProtKB-KW"/>
</dbReference>
<dbReference type="PROSITE" id="PS52050">
    <property type="entry name" value="WYL"/>
    <property type="match status" value="1"/>
</dbReference>
<dbReference type="InterPro" id="IPR018356">
    <property type="entry name" value="Tscrpt_reg_HTH_DeoR_CS"/>
</dbReference>
<keyword evidence="1" id="KW-0805">Transcription regulation</keyword>
<dbReference type="GO" id="GO:0003700">
    <property type="term" value="F:DNA-binding transcription factor activity"/>
    <property type="evidence" value="ECO:0007669"/>
    <property type="project" value="InterPro"/>
</dbReference>
<feature type="domain" description="HTH deoR-type" evidence="4">
    <location>
        <begin position="4"/>
        <end position="70"/>
    </location>
</feature>
<organism evidence="5 6">
    <name type="scientific">Umezawaea endophytica</name>
    <dbReference type="NCBI Taxonomy" id="1654476"/>
    <lineage>
        <taxon>Bacteria</taxon>
        <taxon>Bacillati</taxon>
        <taxon>Actinomycetota</taxon>
        <taxon>Actinomycetes</taxon>
        <taxon>Pseudonocardiales</taxon>
        <taxon>Pseudonocardiaceae</taxon>
        <taxon>Umezawaea</taxon>
    </lineage>
</organism>
<evidence type="ECO:0000313" key="6">
    <source>
        <dbReference type="Proteomes" id="UP001141259"/>
    </source>
</evidence>
<accession>A0A9X2VFS1</accession>
<dbReference type="AlphaFoldDB" id="A0A9X2VFS1"/>
<dbReference type="InterPro" id="IPR036390">
    <property type="entry name" value="WH_DNA-bd_sf"/>
</dbReference>
<dbReference type="InterPro" id="IPR026881">
    <property type="entry name" value="WYL_dom"/>
</dbReference>
<dbReference type="InterPro" id="IPR013196">
    <property type="entry name" value="HTH_11"/>
</dbReference>
<dbReference type="Proteomes" id="UP001141259">
    <property type="component" value="Unassembled WGS sequence"/>
</dbReference>
<comment type="caution">
    <text evidence="5">The sequence shown here is derived from an EMBL/GenBank/DDBJ whole genome shotgun (WGS) entry which is preliminary data.</text>
</comment>
<dbReference type="Pfam" id="PF25583">
    <property type="entry name" value="WCX"/>
    <property type="match status" value="1"/>
</dbReference>
<dbReference type="PANTHER" id="PTHR34580">
    <property type="match status" value="1"/>
</dbReference>
<dbReference type="InterPro" id="IPR028349">
    <property type="entry name" value="PafC-like"/>
</dbReference>
<reference evidence="5" key="1">
    <citation type="submission" date="2022-08" db="EMBL/GenBank/DDBJ databases">
        <authorList>
            <person name="Tistechok S."/>
            <person name="Samborskyy M."/>
            <person name="Roman I."/>
        </authorList>
    </citation>
    <scope>NUCLEOTIDE SEQUENCE</scope>
    <source>
        <strain evidence="5">DSM 103496</strain>
    </source>
</reference>
<dbReference type="Pfam" id="PF13280">
    <property type="entry name" value="WYL"/>
    <property type="match status" value="1"/>
</dbReference>
<dbReference type="PROSITE" id="PS00894">
    <property type="entry name" value="HTH_DEOR_1"/>
    <property type="match status" value="1"/>
</dbReference>
<dbReference type="PIRSF" id="PIRSF016838">
    <property type="entry name" value="PafC"/>
    <property type="match status" value="1"/>
</dbReference>
<keyword evidence="6" id="KW-1185">Reference proteome</keyword>
<protein>
    <submittedName>
        <fullName evidence="5">WYL domain-containing protein</fullName>
    </submittedName>
</protein>
<dbReference type="InterPro" id="IPR051534">
    <property type="entry name" value="CBASS_pafABC_assoc_protein"/>
</dbReference>